<keyword evidence="8" id="KW-0902">Two-component regulatory system</keyword>
<keyword evidence="9" id="KW-0805">Transcription regulation</keyword>
<evidence type="ECO:0000313" key="21">
    <source>
        <dbReference type="Proteomes" id="UP001597213"/>
    </source>
</evidence>
<evidence type="ECO:0000256" key="11">
    <source>
        <dbReference type="ARBA" id="ARBA00023159"/>
    </source>
</evidence>
<comment type="function">
    <text evidence="15">Member of the two-component regulatory system NtrB/NtrC, which controls expression of the nitrogen-regulated (ntr) genes in response to nitrogen limitation. Phosphorylated NtrC binds directly to DNA and stimulates the formation of open promoter-sigma54-RNA polymerase complexes.</text>
</comment>
<dbReference type="SUPFAM" id="SSF52540">
    <property type="entry name" value="P-loop containing nucleoside triphosphate hydrolases"/>
    <property type="match status" value="1"/>
</dbReference>
<evidence type="ECO:0000313" key="20">
    <source>
        <dbReference type="EMBL" id="MFD1882839.1"/>
    </source>
</evidence>
<evidence type="ECO:0000259" key="18">
    <source>
        <dbReference type="PROSITE" id="PS50045"/>
    </source>
</evidence>
<sequence length="512" mass="54616">MDGTVLVADDDRTIRTVLTQALTRAGCRVHATGSLAQLQRWVEEGRGDLVVTDVMMPDGNGIDMIPAIRKARPDLPVIVISAQNTIVTAIRAAEADAFEYLPKPFDLPDLMGKAGQALSRRARLSDRTPDRAGQAAAPSPVTAAAGVPAEAGAPLGADPALPLIGHAPAMQALFRMVARVLNADLPVLILGEAGVGSTTVARSFHDLSDRRGAALVILTAADAASETLSRMIDKARGGTVLIENPAGFDAGTQARLIGSIEAWENGPDRAQAPRLISTLGPDPQAEVAAGRLRADLYYRLAGVTITVPPLRQRVDDIPALARHLLARVAAQGLPGRTLSDEAMALIRAHPFPGNVRELENLLRRLTLTAAEDEISAAEVREALETDHPAHFNAGRIDAGIMATGGTRPMAAGQPAARTPERAQATDPGTGRLSQSVEAHLRRYFDLHGDSLPPPGLYDRILREVERPLLQIAMDATGGNQLRCADMLGINRNTLRKKLTDLNIEVTRRRKLM</sequence>
<dbReference type="Proteomes" id="UP001597213">
    <property type="component" value="Unassembled WGS sequence"/>
</dbReference>
<reference evidence="21" key="1">
    <citation type="journal article" date="2019" name="Int. J. Syst. Evol. Microbiol.">
        <title>The Global Catalogue of Microorganisms (GCM) 10K type strain sequencing project: providing services to taxonomists for standard genome sequencing and annotation.</title>
        <authorList>
            <consortium name="The Broad Institute Genomics Platform"/>
            <consortium name="The Broad Institute Genome Sequencing Center for Infectious Disease"/>
            <person name="Wu L."/>
            <person name="Ma J."/>
        </authorList>
    </citation>
    <scope>NUCLEOTIDE SEQUENCE [LARGE SCALE GENOMIC DNA]</scope>
    <source>
        <strain evidence="21">CCUG 56029</strain>
    </source>
</reference>
<keyword evidence="7" id="KW-0067">ATP-binding</keyword>
<feature type="domain" description="Sigma-54 factor interaction" evidence="18">
    <location>
        <begin position="163"/>
        <end position="367"/>
    </location>
</feature>
<evidence type="ECO:0000259" key="19">
    <source>
        <dbReference type="PROSITE" id="PS50110"/>
    </source>
</evidence>
<dbReference type="PANTHER" id="PTHR32071:SF95">
    <property type="entry name" value="DNA-BINDING TRANSCRIPTIONAL REGULATOR NTRC"/>
    <property type="match status" value="1"/>
</dbReference>
<dbReference type="PROSITE" id="PS50110">
    <property type="entry name" value="RESPONSE_REGULATORY"/>
    <property type="match status" value="1"/>
</dbReference>
<keyword evidence="5 16" id="KW-0597">Phosphoprotein</keyword>
<name>A0ABW4RA84_9RHOB</name>
<comment type="subcellular location">
    <subcellularLocation>
        <location evidence="1">Cytoplasm</location>
    </subcellularLocation>
</comment>
<evidence type="ECO:0000256" key="6">
    <source>
        <dbReference type="ARBA" id="ARBA00022741"/>
    </source>
</evidence>
<dbReference type="Pfam" id="PF00072">
    <property type="entry name" value="Response_reg"/>
    <property type="match status" value="1"/>
</dbReference>
<dbReference type="EMBL" id="JBHUEN010000043">
    <property type="protein sequence ID" value="MFD1882839.1"/>
    <property type="molecule type" value="Genomic_DNA"/>
</dbReference>
<dbReference type="Gene3D" id="1.10.10.60">
    <property type="entry name" value="Homeodomain-like"/>
    <property type="match status" value="1"/>
</dbReference>
<evidence type="ECO:0000256" key="3">
    <source>
        <dbReference type="ARBA" id="ARBA00022490"/>
    </source>
</evidence>
<proteinExistence type="predicted"/>
<evidence type="ECO:0000256" key="8">
    <source>
        <dbReference type="ARBA" id="ARBA00023012"/>
    </source>
</evidence>
<dbReference type="PANTHER" id="PTHR32071">
    <property type="entry name" value="TRANSCRIPTIONAL REGULATORY PROTEIN"/>
    <property type="match status" value="1"/>
</dbReference>
<dbReference type="InterPro" id="IPR025944">
    <property type="entry name" value="Sigma_54_int_dom_CS"/>
</dbReference>
<dbReference type="Gene3D" id="3.40.50.300">
    <property type="entry name" value="P-loop containing nucleotide triphosphate hydrolases"/>
    <property type="match status" value="1"/>
</dbReference>
<accession>A0ABW4RA84</accession>
<dbReference type="Pfam" id="PF02954">
    <property type="entry name" value="HTH_8"/>
    <property type="match status" value="1"/>
</dbReference>
<evidence type="ECO:0000256" key="13">
    <source>
        <dbReference type="ARBA" id="ARBA00029881"/>
    </source>
</evidence>
<gene>
    <name evidence="20" type="ORF">ACFSCT_14040</name>
</gene>
<evidence type="ECO:0000256" key="1">
    <source>
        <dbReference type="ARBA" id="ARBA00004496"/>
    </source>
</evidence>
<evidence type="ECO:0000256" key="4">
    <source>
        <dbReference type="ARBA" id="ARBA00022491"/>
    </source>
</evidence>
<dbReference type="SMART" id="SM00448">
    <property type="entry name" value="REC"/>
    <property type="match status" value="1"/>
</dbReference>
<dbReference type="InterPro" id="IPR011006">
    <property type="entry name" value="CheY-like_superfamily"/>
</dbReference>
<dbReference type="Gene3D" id="3.40.50.2300">
    <property type="match status" value="1"/>
</dbReference>
<evidence type="ECO:0000256" key="17">
    <source>
        <dbReference type="SAM" id="MobiDB-lite"/>
    </source>
</evidence>
<evidence type="ECO:0000256" key="10">
    <source>
        <dbReference type="ARBA" id="ARBA00023125"/>
    </source>
</evidence>
<dbReference type="InterPro" id="IPR002078">
    <property type="entry name" value="Sigma_54_int"/>
</dbReference>
<dbReference type="PROSITE" id="PS50045">
    <property type="entry name" value="SIGMA54_INTERACT_4"/>
    <property type="match status" value="1"/>
</dbReference>
<dbReference type="InterPro" id="IPR009057">
    <property type="entry name" value="Homeodomain-like_sf"/>
</dbReference>
<evidence type="ECO:0000256" key="9">
    <source>
        <dbReference type="ARBA" id="ARBA00023015"/>
    </source>
</evidence>
<dbReference type="SUPFAM" id="SSF52172">
    <property type="entry name" value="CheY-like"/>
    <property type="match status" value="1"/>
</dbReference>
<keyword evidence="10" id="KW-0238">DNA-binding</keyword>
<keyword evidence="3" id="KW-0963">Cytoplasm</keyword>
<evidence type="ECO:0000256" key="7">
    <source>
        <dbReference type="ARBA" id="ARBA00022840"/>
    </source>
</evidence>
<dbReference type="RefSeq" id="WP_379143724.1">
    <property type="nucleotide sequence ID" value="NZ_JBHUEN010000043.1"/>
</dbReference>
<protein>
    <recommendedName>
        <fullName evidence="2">DNA-binding transcriptional regulator NtrC</fullName>
    </recommendedName>
    <alternativeName>
        <fullName evidence="13">Nitrogen regulation protein NR(I)</fullName>
    </alternativeName>
    <alternativeName>
        <fullName evidence="14">Nitrogen regulator I</fullName>
    </alternativeName>
</protein>
<dbReference type="Pfam" id="PF25601">
    <property type="entry name" value="AAA_lid_14"/>
    <property type="match status" value="1"/>
</dbReference>
<feature type="compositionally biased region" description="Low complexity" evidence="17">
    <location>
        <begin position="132"/>
        <end position="143"/>
    </location>
</feature>
<feature type="region of interest" description="Disordered" evidence="17">
    <location>
        <begin position="407"/>
        <end position="431"/>
    </location>
</feature>
<dbReference type="InterPro" id="IPR001789">
    <property type="entry name" value="Sig_transdc_resp-reg_receiver"/>
</dbReference>
<dbReference type="InterPro" id="IPR002197">
    <property type="entry name" value="HTH_Fis"/>
</dbReference>
<organism evidence="20 21">
    <name type="scientific">Paracoccus pacificus</name>
    <dbReference type="NCBI Taxonomy" id="1463598"/>
    <lineage>
        <taxon>Bacteria</taxon>
        <taxon>Pseudomonadati</taxon>
        <taxon>Pseudomonadota</taxon>
        <taxon>Alphaproteobacteria</taxon>
        <taxon>Rhodobacterales</taxon>
        <taxon>Paracoccaceae</taxon>
        <taxon>Paracoccus</taxon>
    </lineage>
</organism>
<dbReference type="InterPro" id="IPR027417">
    <property type="entry name" value="P-loop_NTPase"/>
</dbReference>
<evidence type="ECO:0000256" key="16">
    <source>
        <dbReference type="PROSITE-ProRule" id="PRU00169"/>
    </source>
</evidence>
<evidence type="ECO:0000256" key="12">
    <source>
        <dbReference type="ARBA" id="ARBA00023163"/>
    </source>
</evidence>
<keyword evidence="12" id="KW-0804">Transcription</keyword>
<keyword evidence="21" id="KW-1185">Reference proteome</keyword>
<dbReference type="InterPro" id="IPR058031">
    <property type="entry name" value="AAA_lid_NorR"/>
</dbReference>
<feature type="region of interest" description="Disordered" evidence="17">
    <location>
        <begin position="118"/>
        <end position="143"/>
    </location>
</feature>
<feature type="modified residue" description="4-aspartylphosphate" evidence="16">
    <location>
        <position position="53"/>
    </location>
</feature>
<keyword evidence="6" id="KW-0547">Nucleotide-binding</keyword>
<dbReference type="PROSITE" id="PS00688">
    <property type="entry name" value="SIGMA54_INTERACT_3"/>
    <property type="match status" value="1"/>
</dbReference>
<keyword evidence="4" id="KW-0678">Repressor</keyword>
<comment type="caution">
    <text evidence="20">The sequence shown here is derived from an EMBL/GenBank/DDBJ whole genome shotgun (WGS) entry which is preliminary data.</text>
</comment>
<evidence type="ECO:0000256" key="15">
    <source>
        <dbReference type="ARBA" id="ARBA00043886"/>
    </source>
</evidence>
<dbReference type="Gene3D" id="1.10.8.60">
    <property type="match status" value="1"/>
</dbReference>
<dbReference type="SUPFAM" id="SSF46689">
    <property type="entry name" value="Homeodomain-like"/>
    <property type="match status" value="1"/>
</dbReference>
<keyword evidence="11" id="KW-0010">Activator</keyword>
<feature type="domain" description="Response regulatory" evidence="19">
    <location>
        <begin position="4"/>
        <end position="118"/>
    </location>
</feature>
<dbReference type="PRINTS" id="PR01590">
    <property type="entry name" value="HTHFIS"/>
</dbReference>
<dbReference type="Pfam" id="PF14532">
    <property type="entry name" value="Sigma54_activ_2"/>
    <property type="match status" value="1"/>
</dbReference>
<evidence type="ECO:0000256" key="14">
    <source>
        <dbReference type="ARBA" id="ARBA00031910"/>
    </source>
</evidence>
<evidence type="ECO:0000256" key="2">
    <source>
        <dbReference type="ARBA" id="ARBA00019059"/>
    </source>
</evidence>
<evidence type="ECO:0000256" key="5">
    <source>
        <dbReference type="ARBA" id="ARBA00022553"/>
    </source>
</evidence>